<evidence type="ECO:0000313" key="2">
    <source>
        <dbReference type="Proteomes" id="UP000000763"/>
    </source>
</evidence>
<dbReference type="EMBL" id="AP003880">
    <property type="protein sequence ID" value="BAD05215.1"/>
    <property type="molecule type" value="Genomic_DNA"/>
</dbReference>
<reference evidence="2" key="2">
    <citation type="journal article" date="2008" name="Nucleic Acids Res.">
        <title>The rice annotation project database (RAP-DB): 2008 update.</title>
        <authorList>
            <consortium name="The rice annotation project (RAP)"/>
        </authorList>
    </citation>
    <scope>GENOME REANNOTATION</scope>
    <source>
        <strain evidence="2">cv. Nipponbare</strain>
    </source>
</reference>
<dbReference type="Proteomes" id="UP000000763">
    <property type="component" value="Chromosome 8"/>
</dbReference>
<dbReference type="AlphaFoldDB" id="Q6ZKD5"/>
<proteinExistence type="predicted"/>
<sequence>MLREEGAVVLAQAGGWMEAAAPQAHRGRERRWHGGTSRTSVGRRLWWCCSRLPLLICWLCFLTTTRAKSVYQTCVKIGALRQIFQYDSNLSN</sequence>
<protein>
    <submittedName>
        <fullName evidence="1">Uncharacterized protein</fullName>
    </submittedName>
</protein>
<organism evidence="1 2">
    <name type="scientific">Oryza sativa subsp. japonica</name>
    <name type="common">Rice</name>
    <dbReference type="NCBI Taxonomy" id="39947"/>
    <lineage>
        <taxon>Eukaryota</taxon>
        <taxon>Viridiplantae</taxon>
        <taxon>Streptophyta</taxon>
        <taxon>Embryophyta</taxon>
        <taxon>Tracheophyta</taxon>
        <taxon>Spermatophyta</taxon>
        <taxon>Magnoliopsida</taxon>
        <taxon>Liliopsida</taxon>
        <taxon>Poales</taxon>
        <taxon>Poaceae</taxon>
        <taxon>BOP clade</taxon>
        <taxon>Oryzoideae</taxon>
        <taxon>Oryzeae</taxon>
        <taxon>Oryzinae</taxon>
        <taxon>Oryza</taxon>
        <taxon>Oryza sativa</taxon>
    </lineage>
</organism>
<gene>
    <name evidence="1" type="primary">OJ1123_G08.27</name>
</gene>
<accession>Q6ZKD5</accession>
<reference evidence="2" key="1">
    <citation type="journal article" date="2005" name="Nature">
        <title>The map-based sequence of the rice genome.</title>
        <authorList>
            <consortium name="International rice genome sequencing project (IRGSP)"/>
            <person name="Matsumoto T."/>
            <person name="Wu J."/>
            <person name="Kanamori H."/>
            <person name="Katayose Y."/>
            <person name="Fujisawa M."/>
            <person name="Namiki N."/>
            <person name="Mizuno H."/>
            <person name="Yamamoto K."/>
            <person name="Antonio B.A."/>
            <person name="Baba T."/>
            <person name="Sakata K."/>
            <person name="Nagamura Y."/>
            <person name="Aoki H."/>
            <person name="Arikawa K."/>
            <person name="Arita K."/>
            <person name="Bito T."/>
            <person name="Chiden Y."/>
            <person name="Fujitsuka N."/>
            <person name="Fukunaka R."/>
            <person name="Hamada M."/>
            <person name="Harada C."/>
            <person name="Hayashi A."/>
            <person name="Hijishita S."/>
            <person name="Honda M."/>
            <person name="Hosokawa S."/>
            <person name="Ichikawa Y."/>
            <person name="Idonuma A."/>
            <person name="Iijima M."/>
            <person name="Ikeda M."/>
            <person name="Ikeno M."/>
            <person name="Ito K."/>
            <person name="Ito S."/>
            <person name="Ito T."/>
            <person name="Ito Y."/>
            <person name="Ito Y."/>
            <person name="Iwabuchi A."/>
            <person name="Kamiya K."/>
            <person name="Karasawa W."/>
            <person name="Kurita K."/>
            <person name="Katagiri S."/>
            <person name="Kikuta A."/>
            <person name="Kobayashi H."/>
            <person name="Kobayashi N."/>
            <person name="Machita K."/>
            <person name="Maehara T."/>
            <person name="Masukawa M."/>
            <person name="Mizubayashi T."/>
            <person name="Mukai Y."/>
            <person name="Nagasaki H."/>
            <person name="Nagata Y."/>
            <person name="Naito S."/>
            <person name="Nakashima M."/>
            <person name="Nakama Y."/>
            <person name="Nakamichi Y."/>
            <person name="Nakamura M."/>
            <person name="Meguro A."/>
            <person name="Negishi M."/>
            <person name="Ohta I."/>
            <person name="Ohta T."/>
            <person name="Okamoto M."/>
            <person name="Ono N."/>
            <person name="Saji S."/>
            <person name="Sakaguchi M."/>
            <person name="Sakai K."/>
            <person name="Shibata M."/>
            <person name="Shimokawa T."/>
            <person name="Song J."/>
            <person name="Takazaki Y."/>
            <person name="Terasawa K."/>
            <person name="Tsugane M."/>
            <person name="Tsuji K."/>
            <person name="Ueda S."/>
            <person name="Waki K."/>
            <person name="Yamagata H."/>
            <person name="Yamamoto M."/>
            <person name="Yamamoto S."/>
            <person name="Yamane H."/>
            <person name="Yoshiki S."/>
            <person name="Yoshihara R."/>
            <person name="Yukawa K."/>
            <person name="Zhong H."/>
            <person name="Yano M."/>
            <person name="Yuan Q."/>
            <person name="Ouyang S."/>
            <person name="Liu J."/>
            <person name="Jones K.M."/>
            <person name="Gansberger K."/>
            <person name="Moffat K."/>
            <person name="Hill J."/>
            <person name="Bera J."/>
            <person name="Fadrosh D."/>
            <person name="Jin S."/>
            <person name="Johri S."/>
            <person name="Kim M."/>
            <person name="Overton L."/>
            <person name="Reardon M."/>
            <person name="Tsitrin T."/>
            <person name="Vuong H."/>
            <person name="Weaver B."/>
            <person name="Ciecko A."/>
            <person name="Tallon L."/>
            <person name="Jackson J."/>
            <person name="Pai G."/>
            <person name="Aken S.V."/>
            <person name="Utterback T."/>
            <person name="Reidmuller S."/>
            <person name="Feldblyum T."/>
            <person name="Hsiao J."/>
            <person name="Zismann V."/>
            <person name="Iobst S."/>
            <person name="de Vazeille A.R."/>
            <person name="Buell C.R."/>
            <person name="Ying K."/>
            <person name="Li Y."/>
            <person name="Lu T."/>
            <person name="Huang Y."/>
            <person name="Zhao Q."/>
            <person name="Feng Q."/>
            <person name="Zhang L."/>
            <person name="Zhu J."/>
            <person name="Weng Q."/>
            <person name="Mu J."/>
            <person name="Lu Y."/>
            <person name="Fan D."/>
            <person name="Liu Y."/>
            <person name="Guan J."/>
            <person name="Zhang Y."/>
            <person name="Yu S."/>
            <person name="Liu X."/>
            <person name="Zhang Y."/>
            <person name="Hong G."/>
            <person name="Han B."/>
            <person name="Choisne N."/>
            <person name="Demange N."/>
            <person name="Orjeda G."/>
            <person name="Samain S."/>
            <person name="Cattolico L."/>
            <person name="Pelletier E."/>
            <person name="Couloux A."/>
            <person name="Segurens B."/>
            <person name="Wincker P."/>
            <person name="D'Hont A."/>
            <person name="Scarpelli C."/>
            <person name="Weissenbach J."/>
            <person name="Salanoubat M."/>
            <person name="Quetier F."/>
            <person name="Yu Y."/>
            <person name="Kim H.R."/>
            <person name="Rambo T."/>
            <person name="Currie J."/>
            <person name="Collura K."/>
            <person name="Luo M."/>
            <person name="Yang T."/>
            <person name="Ammiraju J.S.S."/>
            <person name="Engler F."/>
            <person name="Soderlund C."/>
            <person name="Wing R.A."/>
            <person name="Palmer L.E."/>
            <person name="de la Bastide M."/>
            <person name="Spiegel L."/>
            <person name="Nascimento L."/>
            <person name="Zutavern T."/>
            <person name="O'Shaughnessy A."/>
            <person name="Dike S."/>
            <person name="Dedhia N."/>
            <person name="Preston R."/>
            <person name="Balija V."/>
            <person name="McCombie W.R."/>
            <person name="Chow T."/>
            <person name="Chen H."/>
            <person name="Chung M."/>
            <person name="Chen C."/>
            <person name="Shaw J."/>
            <person name="Wu H."/>
            <person name="Hsiao K."/>
            <person name="Chao Y."/>
            <person name="Chu M."/>
            <person name="Cheng C."/>
            <person name="Hour A."/>
            <person name="Lee P."/>
            <person name="Lin S."/>
            <person name="Lin Y."/>
            <person name="Liou J."/>
            <person name="Liu S."/>
            <person name="Hsing Y."/>
            <person name="Raghuvanshi S."/>
            <person name="Mohanty A."/>
            <person name="Bharti A.K."/>
            <person name="Gaur A."/>
            <person name="Gupta V."/>
            <person name="Kumar D."/>
            <person name="Ravi V."/>
            <person name="Vij S."/>
            <person name="Kapur A."/>
            <person name="Khurana P."/>
            <person name="Khurana P."/>
            <person name="Khurana J.P."/>
            <person name="Tyagi A.K."/>
            <person name="Gaikwad K."/>
            <person name="Singh A."/>
            <person name="Dalal V."/>
            <person name="Srivastava S."/>
            <person name="Dixit A."/>
            <person name="Pal A.K."/>
            <person name="Ghazi I.A."/>
            <person name="Yadav M."/>
            <person name="Pandit A."/>
            <person name="Bhargava A."/>
            <person name="Sureshbabu K."/>
            <person name="Batra K."/>
            <person name="Sharma T.R."/>
            <person name="Mohapatra T."/>
            <person name="Singh N.K."/>
            <person name="Messing J."/>
            <person name="Nelson A.B."/>
            <person name="Fuks G."/>
            <person name="Kavchok S."/>
            <person name="Keizer G."/>
            <person name="Linton E."/>
            <person name="Llaca V."/>
            <person name="Song R."/>
            <person name="Tanyolac B."/>
            <person name="Young S."/>
            <person name="Ho-Il K."/>
            <person name="Hahn J.H."/>
            <person name="Sangsakoo G."/>
            <person name="Vanavichit A."/>
            <person name="de Mattos Luiz.A.T."/>
            <person name="Zimmer P.D."/>
            <person name="Malone G."/>
            <person name="Dellagostin O."/>
            <person name="de Oliveira A.C."/>
            <person name="Bevan M."/>
            <person name="Bancroft I."/>
            <person name="Minx P."/>
            <person name="Cordum H."/>
            <person name="Wilson R."/>
            <person name="Cheng Z."/>
            <person name="Jin W."/>
            <person name="Jiang J."/>
            <person name="Leong S.A."/>
            <person name="Iwama H."/>
            <person name="Gojobori T."/>
            <person name="Itoh T."/>
            <person name="Niimura Y."/>
            <person name="Fujii Y."/>
            <person name="Habara T."/>
            <person name="Sakai H."/>
            <person name="Sato Y."/>
            <person name="Wilson G."/>
            <person name="Kumar K."/>
            <person name="McCouch S."/>
            <person name="Juretic N."/>
            <person name="Hoen D."/>
            <person name="Wright S."/>
            <person name="Bruskiewich R."/>
            <person name="Bureau T."/>
            <person name="Miyao A."/>
            <person name="Hirochika H."/>
            <person name="Nishikawa T."/>
            <person name="Kadowaki K."/>
            <person name="Sugiura M."/>
            <person name="Burr B."/>
            <person name="Sasaki T."/>
        </authorList>
    </citation>
    <scope>NUCLEOTIDE SEQUENCE [LARGE SCALE GENOMIC DNA]</scope>
    <source>
        <strain evidence="2">cv. Nipponbare</strain>
    </source>
</reference>
<evidence type="ECO:0000313" key="1">
    <source>
        <dbReference type="EMBL" id="BAD05215.1"/>
    </source>
</evidence>
<name>Q6ZKD5_ORYSJ</name>